<feature type="compositionally biased region" description="Basic residues" evidence="1">
    <location>
        <begin position="525"/>
        <end position="534"/>
    </location>
</feature>
<dbReference type="AlphaFoldDB" id="A0A7R8ZUA9"/>
<feature type="compositionally biased region" description="Basic and acidic residues" evidence="1">
    <location>
        <begin position="638"/>
        <end position="653"/>
    </location>
</feature>
<feature type="compositionally biased region" description="Acidic residues" evidence="1">
    <location>
        <begin position="541"/>
        <end position="555"/>
    </location>
</feature>
<feature type="compositionally biased region" description="Polar residues" evidence="1">
    <location>
        <begin position="54"/>
        <end position="64"/>
    </location>
</feature>
<feature type="region of interest" description="Disordered" evidence="1">
    <location>
        <begin position="638"/>
        <end position="660"/>
    </location>
</feature>
<gene>
    <name evidence="2" type="ORF">CTOB1V02_LOCUS9870</name>
</gene>
<protein>
    <submittedName>
        <fullName evidence="2">Uncharacterized protein</fullName>
    </submittedName>
</protein>
<evidence type="ECO:0000256" key="1">
    <source>
        <dbReference type="SAM" id="MobiDB-lite"/>
    </source>
</evidence>
<name>A0A7R8ZUA9_9CRUS</name>
<feature type="region of interest" description="Disordered" evidence="1">
    <location>
        <begin position="1"/>
        <end position="23"/>
    </location>
</feature>
<feature type="region of interest" description="Disordered" evidence="1">
    <location>
        <begin position="452"/>
        <end position="571"/>
    </location>
</feature>
<feature type="region of interest" description="Disordered" evidence="1">
    <location>
        <begin position="53"/>
        <end position="134"/>
    </location>
</feature>
<evidence type="ECO:0000313" key="2">
    <source>
        <dbReference type="EMBL" id="CAD7232029.1"/>
    </source>
</evidence>
<organism evidence="2">
    <name type="scientific">Cyprideis torosa</name>
    <dbReference type="NCBI Taxonomy" id="163714"/>
    <lineage>
        <taxon>Eukaryota</taxon>
        <taxon>Metazoa</taxon>
        <taxon>Ecdysozoa</taxon>
        <taxon>Arthropoda</taxon>
        <taxon>Crustacea</taxon>
        <taxon>Oligostraca</taxon>
        <taxon>Ostracoda</taxon>
        <taxon>Podocopa</taxon>
        <taxon>Podocopida</taxon>
        <taxon>Cytherocopina</taxon>
        <taxon>Cytheroidea</taxon>
        <taxon>Cytherideidae</taxon>
        <taxon>Cyprideis</taxon>
    </lineage>
</organism>
<feature type="compositionally biased region" description="Polar residues" evidence="1">
    <location>
        <begin position="73"/>
        <end position="83"/>
    </location>
</feature>
<accession>A0A7R8ZUA9</accession>
<feature type="compositionally biased region" description="Basic and acidic residues" evidence="1">
    <location>
        <begin position="7"/>
        <end position="23"/>
    </location>
</feature>
<reference evidence="2" key="1">
    <citation type="submission" date="2020-11" db="EMBL/GenBank/DDBJ databases">
        <authorList>
            <person name="Tran Van P."/>
        </authorList>
    </citation>
    <scope>NUCLEOTIDE SEQUENCE</scope>
</reference>
<sequence length="660" mass="74701">MKKRGERRLLREEEKNRQQQRGRRVDFLADIAVAIEEAMKWKRVVSAIPMASSGADSEASTSWGSAIPMASSGADSEASTSWGSAIRMPSSGMDSEASPLTRTAYSEADPVSADPVSGQLATEENELSPPLPPPFDISEIDFDVDAADEDNFMAYLQSDFGKHQRPIQARQAICTVKRFIRCGLRPSIILKGDWDRFEENLRNFASGRAPGSMNVYLFQFMSYLRFLEQKKKTFPMSVYLEYTAQLMRYVRFYNTEAKKRAMAAVMTKEGIELKMFAGLYESSYWNSAISVGTSREHLTDLKESEITKVRDVLVFPGVAAFAQMPRNSAPAPLAWGPVEYPLFLKYKQWRESQSVSHNRFFLGKGGKPFTGASAAISSVFKLSIGTKKTAVNNRRTTATIMIETDASCSNLLARAMTHAEGVAQKHYTMRVQTSELSKLFFKIRSTRLDPTEIREAIPSSHTATAVAPAEDSTPAAEDSTPAAEDSTPAAEDSTPAAEDSTPAAEDSTPAAEDFTPPAAEEYKPISRRSQRRPMSRLPIIFDEEEEKDITDSEASEEWKGDKEDDDEEYVELPKRRKKDQWIKEKVNTLLKQKQELEAQEEKKLQAERQKRLMEEERIRNERLQEEKDEMRALRRIKKEREERSATNTKKESKYWYYEPV</sequence>
<dbReference type="EMBL" id="OB664139">
    <property type="protein sequence ID" value="CAD7232029.1"/>
    <property type="molecule type" value="Genomic_DNA"/>
</dbReference>
<proteinExistence type="predicted"/>